<evidence type="ECO:0000313" key="4">
    <source>
        <dbReference type="RefSeq" id="XP_035661301.1"/>
    </source>
</evidence>
<dbReference type="PANTHER" id="PTHR46928">
    <property type="entry name" value="MESENCHYME-SPECIFIC CELL SURFACE GLYCOPROTEIN"/>
    <property type="match status" value="1"/>
</dbReference>
<reference evidence="3" key="1">
    <citation type="journal article" date="2020" name="Nat. Ecol. Evol.">
        <title>Deeply conserved synteny resolves early events in vertebrate evolution.</title>
        <authorList>
            <person name="Simakov O."/>
            <person name="Marletaz F."/>
            <person name="Yue J.X."/>
            <person name="O'Connell B."/>
            <person name="Jenkins J."/>
            <person name="Brandt A."/>
            <person name="Calef R."/>
            <person name="Tung C.H."/>
            <person name="Huang T.K."/>
            <person name="Schmutz J."/>
            <person name="Satoh N."/>
            <person name="Yu J.K."/>
            <person name="Putnam N.H."/>
            <person name="Green R.E."/>
            <person name="Rokhsar D.S."/>
        </authorList>
    </citation>
    <scope>NUCLEOTIDE SEQUENCE [LARGE SCALE GENOMIC DNA]</scope>
    <source>
        <strain evidence="3">S238N-H82</strain>
    </source>
</reference>
<keyword evidence="3" id="KW-1185">Reference proteome</keyword>
<dbReference type="OMA" id="NTEWIIT"/>
<protein>
    <submittedName>
        <fullName evidence="4">Gigasin-3a-like</fullName>
    </submittedName>
</protein>
<evidence type="ECO:0000259" key="2">
    <source>
        <dbReference type="Pfam" id="PF22494"/>
    </source>
</evidence>
<name>A0A9J7HKN6_BRAFL</name>
<dbReference type="GeneID" id="118405727"/>
<accession>A0A9J7HKN6</accession>
<feature type="domain" description="Choice-of-anchor I" evidence="2">
    <location>
        <begin position="8"/>
        <end position="296"/>
    </location>
</feature>
<gene>
    <name evidence="4" type="primary">LOC118405727</name>
</gene>
<dbReference type="SUPFAM" id="SSF50969">
    <property type="entry name" value="YVTN repeat-like/Quinoprotein amine dehydrogenase"/>
    <property type="match status" value="1"/>
</dbReference>
<proteinExistence type="predicted"/>
<organism evidence="3 4">
    <name type="scientific">Branchiostoma floridae</name>
    <name type="common">Florida lancelet</name>
    <name type="synonym">Amphioxus</name>
    <dbReference type="NCBI Taxonomy" id="7739"/>
    <lineage>
        <taxon>Eukaryota</taxon>
        <taxon>Metazoa</taxon>
        <taxon>Chordata</taxon>
        <taxon>Cephalochordata</taxon>
        <taxon>Leptocardii</taxon>
        <taxon>Amphioxiformes</taxon>
        <taxon>Branchiostomatidae</taxon>
        <taxon>Branchiostoma</taxon>
    </lineage>
</organism>
<evidence type="ECO:0000313" key="3">
    <source>
        <dbReference type="Proteomes" id="UP000001554"/>
    </source>
</evidence>
<reference evidence="4" key="2">
    <citation type="submission" date="2025-08" db="UniProtKB">
        <authorList>
            <consortium name="RefSeq"/>
        </authorList>
    </citation>
    <scope>IDENTIFICATION</scope>
    <source>
        <strain evidence="4">S238N-H82</strain>
        <tissue evidence="4">Testes</tissue>
    </source>
</reference>
<feature type="region of interest" description="Disordered" evidence="1">
    <location>
        <begin position="172"/>
        <end position="199"/>
    </location>
</feature>
<dbReference type="InterPro" id="IPR052956">
    <property type="entry name" value="Mesenchyme-surface_protein"/>
</dbReference>
<dbReference type="AlphaFoldDB" id="A0A9J7HKN6"/>
<dbReference type="KEGG" id="bfo:118405727"/>
<dbReference type="OrthoDB" id="425936at2759"/>
<dbReference type="InterPro" id="IPR055188">
    <property type="entry name" value="Choice_anch_I"/>
</dbReference>
<dbReference type="Pfam" id="PF22494">
    <property type="entry name" value="choice_anch_I"/>
    <property type="match status" value="1"/>
</dbReference>
<dbReference type="InterPro" id="IPR011044">
    <property type="entry name" value="Quino_amine_DH_bsu"/>
</dbReference>
<dbReference type="RefSeq" id="XP_035661301.1">
    <property type="nucleotide sequence ID" value="XM_035805408.1"/>
</dbReference>
<evidence type="ECO:0000256" key="1">
    <source>
        <dbReference type="SAM" id="MobiDB-lite"/>
    </source>
</evidence>
<dbReference type="Proteomes" id="UP000001554">
    <property type="component" value="Chromosome 2"/>
</dbReference>
<dbReference type="PANTHER" id="PTHR46928:SF1">
    <property type="entry name" value="MESENCHYME-SPECIFIC CELL SURFACE GLYCOPROTEIN"/>
    <property type="match status" value="1"/>
</dbReference>
<sequence>MATATFDNIYPLGTKYWGVSSLDASDDDGGIRFRNWPIYGLRQPDAISYFLHGDTGYIVTANEGAPTKVFFQNVSYDEQLKGKDIYKMDLLSSSFPSERLREALSEDPELGCLRFSSADGLDPTEPSKLYRLHAFGGRGVSIFRADDLSLVWDSGDDLERMEAKFYPEIFNSRYDDKPDETPTDEFDDRSCKRGPEPQSLTVGRIGNQTIIFISAQKTGSVFIYSLDTGEQITPTFQSVYWGGRADLTWEEAYRARQVGDMDPEDMSFVPGDRSPNGTPLLLVAGTSSGTVSVYEVMESVVTAKASTKTPDLYLGLTTILCLLVISG</sequence>